<protein>
    <submittedName>
        <fullName evidence="1">Uncharacterized protein</fullName>
    </submittedName>
</protein>
<evidence type="ECO:0000313" key="1">
    <source>
        <dbReference type="EMBL" id="KAA6337679.1"/>
    </source>
</evidence>
<gene>
    <name evidence="1" type="ORF">EZS27_014251</name>
</gene>
<organism evidence="1">
    <name type="scientific">termite gut metagenome</name>
    <dbReference type="NCBI Taxonomy" id="433724"/>
    <lineage>
        <taxon>unclassified sequences</taxon>
        <taxon>metagenomes</taxon>
        <taxon>organismal metagenomes</taxon>
    </lineage>
</organism>
<accession>A0A5J4RVF1</accession>
<comment type="caution">
    <text evidence="1">The sequence shown here is derived from an EMBL/GenBank/DDBJ whole genome shotgun (WGS) entry which is preliminary data.</text>
</comment>
<sequence length="180" mass="20630">MNGRTIIPECYVDTCLTETITAYHNQFNHQKGCGTVSRVMQNKFSDTFAVGIIDKDKRELPYIKEFDLIASNGSLFLYKHKGKHHYIIQISPAIEQFFLKAAAEKEIDITTYGLPSDLKHLTRITKQISTKNEAAFNTFKRLFRDISDTSEFQRLAALIQYLGNNTYAVNIENLREIING</sequence>
<dbReference type="AlphaFoldDB" id="A0A5J4RVF1"/>
<reference evidence="1" key="1">
    <citation type="submission" date="2019-03" db="EMBL/GenBank/DDBJ databases">
        <title>Single cell metagenomics reveals metabolic interactions within the superorganism composed of flagellate Streblomastix strix and complex community of Bacteroidetes bacteria on its surface.</title>
        <authorList>
            <person name="Treitli S.C."/>
            <person name="Kolisko M."/>
            <person name="Husnik F."/>
            <person name="Keeling P."/>
            <person name="Hampl V."/>
        </authorList>
    </citation>
    <scope>NUCLEOTIDE SEQUENCE</scope>
    <source>
        <strain evidence="1">STM</strain>
    </source>
</reference>
<proteinExistence type="predicted"/>
<dbReference type="EMBL" id="SNRY01000678">
    <property type="protein sequence ID" value="KAA6337679.1"/>
    <property type="molecule type" value="Genomic_DNA"/>
</dbReference>
<name>A0A5J4RVF1_9ZZZZ</name>